<dbReference type="RefSeq" id="WP_013706812.1">
    <property type="nucleotide sequence ID" value="NC_015388.1"/>
</dbReference>
<gene>
    <name evidence="7" type="ordered locus">Desac_1865</name>
</gene>
<keyword evidence="3 5" id="KW-0408">Iron</keyword>
<feature type="binding site" evidence="5">
    <location>
        <position position="92"/>
    </location>
    <ligand>
        <name>[4Fe-4S] cluster</name>
        <dbReference type="ChEBI" id="CHEBI:49883"/>
        <note>4Fe-4S-S-AdoMet</note>
    </ligand>
</feature>
<dbReference type="Gene3D" id="3.20.20.70">
    <property type="entry name" value="Aldolase class I"/>
    <property type="match status" value="1"/>
</dbReference>
<organism evidence="7 8">
    <name type="scientific">Desulfobacca acetoxidans (strain ATCC 700848 / DSM 11109 / ASRB2)</name>
    <dbReference type="NCBI Taxonomy" id="880072"/>
    <lineage>
        <taxon>Bacteria</taxon>
        <taxon>Pseudomonadati</taxon>
        <taxon>Thermodesulfobacteriota</taxon>
        <taxon>Desulfobaccia</taxon>
        <taxon>Desulfobaccales</taxon>
        <taxon>Desulfobaccaceae</taxon>
        <taxon>Desulfobacca</taxon>
    </lineage>
</organism>
<keyword evidence="1 5" id="KW-0949">S-adenosyl-L-methionine</keyword>
<reference evidence="8" key="2">
    <citation type="submission" date="2011-03" db="EMBL/GenBank/DDBJ databases">
        <title>The complete genome of Desulfobacca acetoxidans DSM 11109.</title>
        <authorList>
            <consortium name="US DOE Joint Genome Institute (JGI-PGF)"/>
            <person name="Lucas S."/>
            <person name="Copeland A."/>
            <person name="Lapidus A."/>
            <person name="Bruce D."/>
            <person name="Goodwin L."/>
            <person name="Pitluck S."/>
            <person name="Peters L."/>
            <person name="Kyrpides N."/>
            <person name="Mavromatis K."/>
            <person name="Ivanova N."/>
            <person name="Ovchinnikova G."/>
            <person name="Teshima H."/>
            <person name="Detter J.C."/>
            <person name="Han C."/>
            <person name="Land M."/>
            <person name="Hauser L."/>
            <person name="Markowitz V."/>
            <person name="Cheng J.-F."/>
            <person name="Hugenholtz P."/>
            <person name="Woyke T."/>
            <person name="Wu D."/>
            <person name="Spring S."/>
            <person name="Schueler E."/>
            <person name="Brambilla E."/>
            <person name="Klenk H.-P."/>
            <person name="Eisen J.A."/>
        </authorList>
    </citation>
    <scope>NUCLEOTIDE SEQUENCE [LARGE SCALE GENOMIC DNA]</scope>
    <source>
        <strain evidence="8">ATCC 700848 / DSM 11109 / ASRB2</strain>
    </source>
</reference>
<feature type="domain" description="Radical SAM core" evidence="6">
    <location>
        <begin position="80"/>
        <end position="212"/>
    </location>
</feature>
<evidence type="ECO:0000256" key="2">
    <source>
        <dbReference type="ARBA" id="ARBA00022723"/>
    </source>
</evidence>
<protein>
    <submittedName>
        <fullName evidence="7">Radical SAM domain protein</fullName>
    </submittedName>
</protein>
<comment type="cofactor">
    <cofactor evidence="5">
        <name>[4Fe-4S] cluster</name>
        <dbReference type="ChEBI" id="CHEBI:49883"/>
    </cofactor>
    <text evidence="5">Binds 1 [4Fe-4S] cluster. The cluster is coordinated with 3 cysteines and an exchangeable S-adenosyl-L-methionine.</text>
</comment>
<dbReference type="SFLD" id="SFLDS00029">
    <property type="entry name" value="Radical_SAM"/>
    <property type="match status" value="1"/>
</dbReference>
<dbReference type="InterPro" id="IPR007197">
    <property type="entry name" value="rSAM"/>
</dbReference>
<dbReference type="SFLD" id="SFLDG01099">
    <property type="entry name" value="Uncharacterised_Radical_SAM_Su"/>
    <property type="match status" value="1"/>
</dbReference>
<evidence type="ECO:0000256" key="3">
    <source>
        <dbReference type="ARBA" id="ARBA00023004"/>
    </source>
</evidence>
<reference evidence="7 8" key="1">
    <citation type="journal article" date="2011" name="Stand. Genomic Sci.">
        <title>Complete genome sequence of the acetate-degrading sulfate reducer Desulfobacca acetoxidans type strain (ASRB2).</title>
        <authorList>
            <person name="Goker M."/>
            <person name="Teshima H."/>
            <person name="Lapidus A."/>
            <person name="Nolan M."/>
            <person name="Lucas S."/>
            <person name="Hammon N."/>
            <person name="Deshpande S."/>
            <person name="Cheng J.F."/>
            <person name="Tapia R."/>
            <person name="Han C."/>
            <person name="Goodwin L."/>
            <person name="Pitluck S."/>
            <person name="Huntemann M."/>
            <person name="Liolios K."/>
            <person name="Ivanova N."/>
            <person name="Pagani I."/>
            <person name="Mavromatis K."/>
            <person name="Ovchinikova G."/>
            <person name="Pati A."/>
            <person name="Chen A."/>
            <person name="Palaniappan K."/>
            <person name="Land M."/>
            <person name="Hauser L."/>
            <person name="Brambilla E.M."/>
            <person name="Rohde M."/>
            <person name="Spring S."/>
            <person name="Detter J.C."/>
            <person name="Woyke T."/>
            <person name="Bristow J."/>
            <person name="Eisen J.A."/>
            <person name="Markowitz V."/>
            <person name="Hugenholtz P."/>
            <person name="Kyrpides N.C."/>
            <person name="Klenk H.P."/>
        </authorList>
    </citation>
    <scope>NUCLEOTIDE SEQUENCE [LARGE SCALE GENOMIC DNA]</scope>
    <source>
        <strain evidence="8">ATCC 700848 / DSM 11109 / ASRB2</strain>
    </source>
</reference>
<accession>F2NJP8</accession>
<dbReference type="GO" id="GO:0046872">
    <property type="term" value="F:metal ion binding"/>
    <property type="evidence" value="ECO:0007669"/>
    <property type="project" value="UniProtKB-KW"/>
</dbReference>
<dbReference type="GO" id="GO:0051536">
    <property type="term" value="F:iron-sulfur cluster binding"/>
    <property type="evidence" value="ECO:0007669"/>
    <property type="project" value="UniProtKB-KW"/>
</dbReference>
<dbReference type="EMBL" id="CP002629">
    <property type="protein sequence ID" value="AEB09703.1"/>
    <property type="molecule type" value="Genomic_DNA"/>
</dbReference>
<feature type="binding site" evidence="5">
    <location>
        <position position="89"/>
    </location>
    <ligand>
        <name>[4Fe-4S] cluster</name>
        <dbReference type="ChEBI" id="CHEBI:49883"/>
        <note>4Fe-4S-S-AdoMet</note>
    </ligand>
</feature>
<dbReference type="InterPro" id="IPR040085">
    <property type="entry name" value="MJ0674-like"/>
</dbReference>
<evidence type="ECO:0000256" key="5">
    <source>
        <dbReference type="PIRSR" id="PIRSR004869-50"/>
    </source>
</evidence>
<dbReference type="STRING" id="880072.Desac_1865"/>
<dbReference type="GO" id="GO:0003824">
    <property type="term" value="F:catalytic activity"/>
    <property type="evidence" value="ECO:0007669"/>
    <property type="project" value="InterPro"/>
</dbReference>
<feature type="binding site" evidence="5">
    <location>
        <position position="85"/>
    </location>
    <ligand>
        <name>[4Fe-4S] cluster</name>
        <dbReference type="ChEBI" id="CHEBI:49883"/>
        <note>4Fe-4S-S-AdoMet</note>
    </ligand>
</feature>
<evidence type="ECO:0000256" key="4">
    <source>
        <dbReference type="ARBA" id="ARBA00023014"/>
    </source>
</evidence>
<dbReference type="HOGENOM" id="CLU_062674_0_1_7"/>
<keyword evidence="2 5" id="KW-0479">Metal-binding</keyword>
<dbReference type="SUPFAM" id="SSF102114">
    <property type="entry name" value="Radical SAM enzymes"/>
    <property type="match status" value="1"/>
</dbReference>
<evidence type="ECO:0000313" key="7">
    <source>
        <dbReference type="EMBL" id="AEB09703.1"/>
    </source>
</evidence>
<keyword evidence="8" id="KW-1185">Reference proteome</keyword>
<dbReference type="eggNOG" id="COG1313">
    <property type="taxonomic scope" value="Bacteria"/>
</dbReference>
<dbReference type="PANTHER" id="PTHR43075:SF1">
    <property type="entry name" value="FORMATE LYASE ACTIVATING ENZYME, PUTATIVE (AFU_ORTHOLOGUE AFUA_2G15630)-RELATED"/>
    <property type="match status" value="1"/>
</dbReference>
<dbReference type="InterPro" id="IPR058240">
    <property type="entry name" value="rSAM_sf"/>
</dbReference>
<dbReference type="KEGG" id="dao:Desac_1865"/>
<evidence type="ECO:0000259" key="6">
    <source>
        <dbReference type="Pfam" id="PF04055"/>
    </source>
</evidence>
<sequence>MTAIEPVYLMTHRDGRLQPKLETAYEILLSCEICPHRCRVDRRHGELGICRTGDKPVVASFGPHFGEEDPLVGEHGSGTIFFSHCNLYCIFCQNWEISHGGEGEEIDVEDLAAIMLRLQAQGCHNINFVTPSHQVPMILAALPYAIDGGLRLPLVYNTGGYDSLETLRLLEGVIDIYMPDFKFWNPEVAGTLTNAADYPEVARQALKEMHRQVGDLVLDEHGVAYRGLLVRHLVLPDGLAGTKEVMQFLARQISTRTYVNVMGQYRPCGQAYLHPSLAKFLSAQEHREAQQLARDAGLTRLDQRNKLFRWL</sequence>
<evidence type="ECO:0000313" key="8">
    <source>
        <dbReference type="Proteomes" id="UP000000483"/>
    </source>
</evidence>
<proteinExistence type="predicted"/>
<dbReference type="PIRSF" id="PIRSF004869">
    <property type="entry name" value="PflX_prd"/>
    <property type="match status" value="1"/>
</dbReference>
<keyword evidence="4 5" id="KW-0411">Iron-sulfur</keyword>
<dbReference type="Pfam" id="PF04055">
    <property type="entry name" value="Radical_SAM"/>
    <property type="match status" value="1"/>
</dbReference>
<dbReference type="InterPro" id="IPR013785">
    <property type="entry name" value="Aldolase_TIM"/>
</dbReference>
<dbReference type="AlphaFoldDB" id="F2NJP8"/>
<dbReference type="OrthoDB" id="9782387at2"/>
<dbReference type="Proteomes" id="UP000000483">
    <property type="component" value="Chromosome"/>
</dbReference>
<dbReference type="InterPro" id="IPR016431">
    <property type="entry name" value="Pyrv-formate_lyase-activ_prd"/>
</dbReference>
<evidence type="ECO:0000256" key="1">
    <source>
        <dbReference type="ARBA" id="ARBA00022691"/>
    </source>
</evidence>
<dbReference type="CDD" id="cd01335">
    <property type="entry name" value="Radical_SAM"/>
    <property type="match status" value="1"/>
</dbReference>
<name>F2NJP8_DESAR</name>
<dbReference type="PANTHER" id="PTHR43075">
    <property type="entry name" value="FORMATE LYASE ACTIVATING ENZYME, PUTATIVE (AFU_ORTHOLOGUE AFUA_2G15630)-RELATED"/>
    <property type="match status" value="1"/>
</dbReference>